<reference evidence="2" key="1">
    <citation type="submission" date="2020-08" db="EMBL/GenBank/DDBJ databases">
        <title>Bridging the membrane lipid divide: bacteria of the FCB group superphylum have the potential to synthesize archaeal ether lipids.</title>
        <authorList>
            <person name="Villanueva L."/>
            <person name="von Meijenfeldt F.A.B."/>
            <person name="Westbye A.B."/>
            <person name="Yadav S."/>
            <person name="Hopmans E.C."/>
            <person name="Dutilh B.E."/>
            <person name="Sinninghe Damste J.S."/>
        </authorList>
    </citation>
    <scope>NUCLEOTIDE SEQUENCE</scope>
    <source>
        <strain evidence="2">NIOZ-UU157</strain>
    </source>
</reference>
<name>A0A7S9XFF0_9VIRU</name>
<protein>
    <submittedName>
        <fullName evidence="2">Uncharacterized protein</fullName>
    </submittedName>
</protein>
<evidence type="ECO:0000256" key="1">
    <source>
        <dbReference type="SAM" id="MobiDB-lite"/>
    </source>
</evidence>
<accession>A0A7S9XFF0</accession>
<evidence type="ECO:0000313" key="2">
    <source>
        <dbReference type="EMBL" id="QPI16164.1"/>
    </source>
</evidence>
<gene>
    <name evidence="2" type="ORF">NIOZUU157_00045</name>
</gene>
<dbReference type="EMBL" id="MW030539">
    <property type="protein sequence ID" value="QPI16164.1"/>
    <property type="molecule type" value="Genomic_DNA"/>
</dbReference>
<feature type="region of interest" description="Disordered" evidence="1">
    <location>
        <begin position="172"/>
        <end position="199"/>
    </location>
</feature>
<proteinExistence type="predicted"/>
<feature type="region of interest" description="Disordered" evidence="1">
    <location>
        <begin position="40"/>
        <end position="87"/>
    </location>
</feature>
<feature type="region of interest" description="Disordered" evidence="1">
    <location>
        <begin position="1"/>
        <end position="27"/>
    </location>
</feature>
<organism evidence="2">
    <name type="scientific">Virus NIOZ-UU157</name>
    <dbReference type="NCBI Taxonomy" id="2763269"/>
    <lineage>
        <taxon>Viruses</taxon>
    </lineage>
</organism>
<feature type="compositionally biased region" description="Polar residues" evidence="1">
    <location>
        <begin position="18"/>
        <end position="27"/>
    </location>
</feature>
<sequence length="199" mass="21836">MAKKAKAKSNEAKISSALGTLSNNRTPLSSILPVQKTVNYATGNKSGNRNHRPWGPSNVLLGGTDPGASPTRPTQMVAPGNKGLPSPQYTLENRLESYRPASGWDTRNRAYISERTQYRTAEEAYNTNQAAIITYDNVTLPNYNTNKNAWDEVVTKNTNQTSAYKKDLAKFFSKNTKSKPTTSKNSGSRNSSTSKGSRR</sequence>